<proteinExistence type="predicted"/>
<accession>A0A811UQC3</accession>
<keyword evidence="3" id="KW-1185">Reference proteome</keyword>
<dbReference type="EMBL" id="CAJHJT010000023">
    <property type="protein sequence ID" value="CAD7001090.1"/>
    <property type="molecule type" value="Genomic_DNA"/>
</dbReference>
<sequence length="112" mass="12775">MEGGISGQLEIKVVCNQPNDSNNSSHLRKQLLDHHKQQQYQNWYNVIEDNALDINNLESINSLSEPLTQGILQRGQLNPGHCDKHRDIENDTSSRNPNRVSGSYCIEYLNDD</sequence>
<name>A0A811UQC3_CERCA</name>
<evidence type="ECO:0000256" key="1">
    <source>
        <dbReference type="SAM" id="MobiDB-lite"/>
    </source>
</evidence>
<organism evidence="2 3">
    <name type="scientific">Ceratitis capitata</name>
    <name type="common">Mediterranean fruit fly</name>
    <name type="synonym">Tephritis capitata</name>
    <dbReference type="NCBI Taxonomy" id="7213"/>
    <lineage>
        <taxon>Eukaryota</taxon>
        <taxon>Metazoa</taxon>
        <taxon>Ecdysozoa</taxon>
        <taxon>Arthropoda</taxon>
        <taxon>Hexapoda</taxon>
        <taxon>Insecta</taxon>
        <taxon>Pterygota</taxon>
        <taxon>Neoptera</taxon>
        <taxon>Endopterygota</taxon>
        <taxon>Diptera</taxon>
        <taxon>Brachycera</taxon>
        <taxon>Muscomorpha</taxon>
        <taxon>Tephritoidea</taxon>
        <taxon>Tephritidae</taxon>
        <taxon>Ceratitis</taxon>
        <taxon>Ceratitis</taxon>
    </lineage>
</organism>
<dbReference type="Proteomes" id="UP000606786">
    <property type="component" value="Unassembled WGS sequence"/>
</dbReference>
<feature type="region of interest" description="Disordered" evidence="1">
    <location>
        <begin position="78"/>
        <end position="100"/>
    </location>
</feature>
<evidence type="ECO:0000313" key="3">
    <source>
        <dbReference type="Proteomes" id="UP000606786"/>
    </source>
</evidence>
<comment type="caution">
    <text evidence="2">The sequence shown here is derived from an EMBL/GenBank/DDBJ whole genome shotgun (WGS) entry which is preliminary data.</text>
</comment>
<evidence type="ECO:0000313" key="2">
    <source>
        <dbReference type="EMBL" id="CAD7001090.1"/>
    </source>
</evidence>
<reference evidence="2" key="1">
    <citation type="submission" date="2020-11" db="EMBL/GenBank/DDBJ databases">
        <authorList>
            <person name="Whitehead M."/>
        </authorList>
    </citation>
    <scope>NUCLEOTIDE SEQUENCE</scope>
    <source>
        <strain evidence="2">EGII</strain>
    </source>
</reference>
<protein>
    <submittedName>
        <fullName evidence="2">(Mediterranean fruit fly) hypothetical protein</fullName>
    </submittedName>
</protein>
<dbReference type="AlphaFoldDB" id="A0A811UQC3"/>
<feature type="compositionally biased region" description="Polar residues" evidence="1">
    <location>
        <begin position="91"/>
        <end position="100"/>
    </location>
</feature>
<gene>
    <name evidence="2" type="ORF">CCAP1982_LOCUS9562</name>
</gene>